<proteinExistence type="predicted"/>
<dbReference type="STRING" id="158607.A0A2P5HZG8"/>
<feature type="signal peptide" evidence="3">
    <location>
        <begin position="1"/>
        <end position="20"/>
    </location>
</feature>
<dbReference type="InterPro" id="IPR002227">
    <property type="entry name" value="Tyrosinase_Cu-bd"/>
</dbReference>
<dbReference type="SUPFAM" id="SSF48056">
    <property type="entry name" value="Di-copper centre-containing domain"/>
    <property type="match status" value="1"/>
</dbReference>
<evidence type="ECO:0000313" key="6">
    <source>
        <dbReference type="Proteomes" id="UP000094444"/>
    </source>
</evidence>
<dbReference type="GO" id="GO:0046872">
    <property type="term" value="F:metal ion binding"/>
    <property type="evidence" value="ECO:0007669"/>
    <property type="project" value="UniProtKB-KW"/>
</dbReference>
<evidence type="ECO:0000259" key="4">
    <source>
        <dbReference type="PROSITE" id="PS00497"/>
    </source>
</evidence>
<protein>
    <recommendedName>
        <fullName evidence="4">Tyrosinase copper-binding domain-containing protein</fullName>
    </recommendedName>
</protein>
<keyword evidence="1" id="KW-0479">Metal-binding</keyword>
<gene>
    <name evidence="5" type="ORF">DHEL01_v205964</name>
</gene>
<sequence>MKSITFLLLAALNTVESVLATPLQARQTNTTSPRFYNGSCTAETISIRREWRKFSDKEKATYIEAQKCLSSLPAQSGLRGVTSRFSDLQGSHRFYTDTEYGDIIHNVGQFLPWHRMFMHAFETFMRNDCNYTGSMPWWDEQMDADSGNFFGSNMWDADTGFGGNGTGPDGCLTNGPFANTTQYIGPLLNYTAYCQRRAWDNEEGITTGNSTLINICNSYTTYDDFWRCVAYWPHHGAHTAIGGVMADIDASPGDQVFFLHHNYIDRLWWKWQAADGNTRLMQMSGNTVNEALYPQQAGVRASLDTIVQQKDIIPDITIRDVMNAQGGYLCYDYDY</sequence>
<name>A0A2P5HZG8_DIAHE</name>
<reference evidence="5" key="1">
    <citation type="submission" date="2017-09" db="EMBL/GenBank/DDBJ databases">
        <title>Polyketide synthases of a Diaporthe helianthi virulent isolate.</title>
        <authorList>
            <person name="Baroncelli R."/>
        </authorList>
    </citation>
    <scope>NUCLEOTIDE SEQUENCE [LARGE SCALE GENOMIC DNA]</scope>
    <source>
        <strain evidence="5">7/96</strain>
    </source>
</reference>
<dbReference type="PANTHER" id="PTHR11474">
    <property type="entry name" value="TYROSINASE FAMILY MEMBER"/>
    <property type="match status" value="1"/>
</dbReference>
<feature type="chain" id="PRO_5015109876" description="Tyrosinase copper-binding domain-containing protein" evidence="3">
    <location>
        <begin position="21"/>
        <end position="335"/>
    </location>
</feature>
<feature type="domain" description="Tyrosinase copper-binding" evidence="4">
    <location>
        <begin position="105"/>
        <end position="122"/>
    </location>
</feature>
<dbReference type="InterPro" id="IPR008922">
    <property type="entry name" value="Di-copper_centre_dom_sf"/>
</dbReference>
<dbReference type="Gene3D" id="1.10.1280.10">
    <property type="entry name" value="Di-copper center containing domain from catechol oxidase"/>
    <property type="match status" value="1"/>
</dbReference>
<dbReference type="EMBL" id="MAVT02000462">
    <property type="protein sequence ID" value="POS75637.1"/>
    <property type="molecule type" value="Genomic_DNA"/>
</dbReference>
<dbReference type="InParanoid" id="A0A2P5HZG8"/>
<dbReference type="AlphaFoldDB" id="A0A2P5HZG8"/>
<organism evidence="5 6">
    <name type="scientific">Diaporthe helianthi</name>
    <dbReference type="NCBI Taxonomy" id="158607"/>
    <lineage>
        <taxon>Eukaryota</taxon>
        <taxon>Fungi</taxon>
        <taxon>Dikarya</taxon>
        <taxon>Ascomycota</taxon>
        <taxon>Pezizomycotina</taxon>
        <taxon>Sordariomycetes</taxon>
        <taxon>Sordariomycetidae</taxon>
        <taxon>Diaporthales</taxon>
        <taxon>Diaporthaceae</taxon>
        <taxon>Diaporthe</taxon>
    </lineage>
</organism>
<dbReference type="OrthoDB" id="6132182at2759"/>
<dbReference type="InterPro" id="IPR050316">
    <property type="entry name" value="Tyrosinase/Hemocyanin"/>
</dbReference>
<dbReference type="GO" id="GO:0016491">
    <property type="term" value="F:oxidoreductase activity"/>
    <property type="evidence" value="ECO:0007669"/>
    <property type="project" value="InterPro"/>
</dbReference>
<accession>A0A2P5HZG8</accession>
<dbReference type="PROSITE" id="PS00497">
    <property type="entry name" value="TYROSINASE_1"/>
    <property type="match status" value="1"/>
</dbReference>
<evidence type="ECO:0000256" key="2">
    <source>
        <dbReference type="ARBA" id="ARBA00023008"/>
    </source>
</evidence>
<keyword evidence="6" id="KW-1185">Reference proteome</keyword>
<dbReference type="Pfam" id="PF00264">
    <property type="entry name" value="Tyrosinase"/>
    <property type="match status" value="1"/>
</dbReference>
<dbReference type="Proteomes" id="UP000094444">
    <property type="component" value="Unassembled WGS sequence"/>
</dbReference>
<evidence type="ECO:0000256" key="1">
    <source>
        <dbReference type="ARBA" id="ARBA00022723"/>
    </source>
</evidence>
<comment type="caution">
    <text evidence="5">The sequence shown here is derived from an EMBL/GenBank/DDBJ whole genome shotgun (WGS) entry which is preliminary data.</text>
</comment>
<evidence type="ECO:0000256" key="3">
    <source>
        <dbReference type="SAM" id="SignalP"/>
    </source>
</evidence>
<keyword evidence="3" id="KW-0732">Signal</keyword>
<dbReference type="PRINTS" id="PR00092">
    <property type="entry name" value="TYROSINASE"/>
</dbReference>
<evidence type="ECO:0000313" key="5">
    <source>
        <dbReference type="EMBL" id="POS75637.1"/>
    </source>
</evidence>
<dbReference type="PANTHER" id="PTHR11474:SF126">
    <property type="entry name" value="TYROSINASE-LIKE PROTEIN TYR-1-RELATED"/>
    <property type="match status" value="1"/>
</dbReference>
<keyword evidence="2" id="KW-0186">Copper</keyword>